<feature type="transmembrane region" description="Helical" evidence="4">
    <location>
        <begin position="138"/>
        <end position="165"/>
    </location>
</feature>
<feature type="transmembrane region" description="Helical" evidence="4">
    <location>
        <begin position="313"/>
        <end position="336"/>
    </location>
</feature>
<organism evidence="6 7">
    <name type="scientific">Aurantiacibacter flavus</name>
    <dbReference type="NCBI Taxonomy" id="3145232"/>
    <lineage>
        <taxon>Bacteria</taxon>
        <taxon>Pseudomonadati</taxon>
        <taxon>Pseudomonadota</taxon>
        <taxon>Alphaproteobacteria</taxon>
        <taxon>Sphingomonadales</taxon>
        <taxon>Erythrobacteraceae</taxon>
        <taxon>Aurantiacibacter</taxon>
    </lineage>
</organism>
<feature type="transmembrane region" description="Helical" evidence="4">
    <location>
        <begin position="379"/>
        <end position="398"/>
    </location>
</feature>
<dbReference type="RefSeq" id="WP_346786041.1">
    <property type="nucleotide sequence ID" value="NZ_JBDLBR010000006.1"/>
</dbReference>
<name>A0ABV0D3C9_9SPHN</name>
<feature type="transmembrane region" description="Helical" evidence="4">
    <location>
        <begin position="50"/>
        <end position="69"/>
    </location>
</feature>
<accession>A0ABV0D3C9</accession>
<reference evidence="6 7" key="1">
    <citation type="submission" date="2024-05" db="EMBL/GenBank/DDBJ databases">
        <authorList>
            <person name="Park S."/>
        </authorList>
    </citation>
    <scope>NUCLEOTIDE SEQUENCE [LARGE SCALE GENOMIC DNA]</scope>
    <source>
        <strain evidence="6 7">DGU5</strain>
    </source>
</reference>
<dbReference type="EMBL" id="JBDLBR010000006">
    <property type="protein sequence ID" value="MEN7538582.1"/>
    <property type="molecule type" value="Genomic_DNA"/>
</dbReference>
<keyword evidence="1 4" id="KW-0812">Transmembrane</keyword>
<evidence type="ECO:0000256" key="1">
    <source>
        <dbReference type="ARBA" id="ARBA00022692"/>
    </source>
</evidence>
<feature type="transmembrane region" description="Helical" evidence="4">
    <location>
        <begin position="81"/>
        <end position="100"/>
    </location>
</feature>
<keyword evidence="3 4" id="KW-0472">Membrane</keyword>
<gene>
    <name evidence="6" type="ORF">ABDJ38_15485</name>
</gene>
<dbReference type="PROSITE" id="PS50850">
    <property type="entry name" value="MFS"/>
    <property type="match status" value="1"/>
</dbReference>
<keyword evidence="2 4" id="KW-1133">Transmembrane helix</keyword>
<dbReference type="Pfam" id="PF07690">
    <property type="entry name" value="MFS_1"/>
    <property type="match status" value="1"/>
</dbReference>
<dbReference type="Proteomes" id="UP001484535">
    <property type="component" value="Unassembled WGS sequence"/>
</dbReference>
<feature type="transmembrane region" description="Helical" evidence="4">
    <location>
        <begin position="225"/>
        <end position="249"/>
    </location>
</feature>
<protein>
    <submittedName>
        <fullName evidence="6">MFS transporter</fullName>
    </submittedName>
</protein>
<evidence type="ECO:0000313" key="6">
    <source>
        <dbReference type="EMBL" id="MEN7538582.1"/>
    </source>
</evidence>
<evidence type="ECO:0000256" key="2">
    <source>
        <dbReference type="ARBA" id="ARBA00022989"/>
    </source>
</evidence>
<dbReference type="SUPFAM" id="SSF103473">
    <property type="entry name" value="MFS general substrate transporter"/>
    <property type="match status" value="1"/>
</dbReference>
<feature type="transmembrane region" description="Helical" evidence="4">
    <location>
        <begin position="348"/>
        <end position="367"/>
    </location>
</feature>
<feature type="transmembrane region" description="Helical" evidence="4">
    <location>
        <begin position="255"/>
        <end position="277"/>
    </location>
</feature>
<keyword evidence="7" id="KW-1185">Reference proteome</keyword>
<evidence type="ECO:0000256" key="3">
    <source>
        <dbReference type="ARBA" id="ARBA00023136"/>
    </source>
</evidence>
<dbReference type="PANTHER" id="PTHR11360:SF308">
    <property type="entry name" value="BLL3089 PROTEIN"/>
    <property type="match status" value="1"/>
</dbReference>
<dbReference type="InterPro" id="IPR011701">
    <property type="entry name" value="MFS"/>
</dbReference>
<dbReference type="InterPro" id="IPR050327">
    <property type="entry name" value="Proton-linked_MCT"/>
</dbReference>
<dbReference type="Gene3D" id="1.20.1250.20">
    <property type="entry name" value="MFS general substrate transporter like domains"/>
    <property type="match status" value="2"/>
</dbReference>
<dbReference type="InterPro" id="IPR020846">
    <property type="entry name" value="MFS_dom"/>
</dbReference>
<feature type="transmembrane region" description="Helical" evidence="4">
    <location>
        <begin position="106"/>
        <end position="126"/>
    </location>
</feature>
<feature type="transmembrane region" description="Helical" evidence="4">
    <location>
        <begin position="289"/>
        <end position="307"/>
    </location>
</feature>
<sequence length="417" mass="43470">MTMLGLDRRRGGVLFAATLGSALSTTATVHAVFGTFLVPLSETFDWSRSSISVVMAIIALASAITYPLAGRYADAHGSRRMILLGNLALGLSIAALALTSGSLVQFYLTFLAIGIFGSLPATPNFAKLVAEWFRESRGFAMGFSSGLGNGLGAVFIPIVAAVLVTSAGWQAGYLGIAAIVLCLGFPIFYFLLKDVPPIEKELTEQESDDETGGATLAQAARRPTFWLLMVAIAAGGGISTAILSHVVPIAGDRGFSLATGTAVVSVFALIASGWQMASGALLDRTSTPLIMPPMYALAIPGMLLLEFGGSTGLLILGGVGMGIALGAQFGSLPFFIARYFGVRHFGSILGVMYSAVIVGQGITPVLLDISFDSFGSYREAILVAASVMTGGTLLLLLLPPYRKNVEVEFSGLRPATH</sequence>
<feature type="domain" description="Major facilitator superfamily (MFS) profile" evidence="5">
    <location>
        <begin position="13"/>
        <end position="403"/>
    </location>
</feature>
<evidence type="ECO:0000313" key="7">
    <source>
        <dbReference type="Proteomes" id="UP001484535"/>
    </source>
</evidence>
<dbReference type="InterPro" id="IPR036259">
    <property type="entry name" value="MFS_trans_sf"/>
</dbReference>
<evidence type="ECO:0000259" key="5">
    <source>
        <dbReference type="PROSITE" id="PS50850"/>
    </source>
</evidence>
<proteinExistence type="predicted"/>
<dbReference type="PANTHER" id="PTHR11360">
    <property type="entry name" value="MONOCARBOXYLATE TRANSPORTER"/>
    <property type="match status" value="1"/>
</dbReference>
<feature type="transmembrane region" description="Helical" evidence="4">
    <location>
        <begin position="171"/>
        <end position="192"/>
    </location>
</feature>
<comment type="caution">
    <text evidence="6">The sequence shown here is derived from an EMBL/GenBank/DDBJ whole genome shotgun (WGS) entry which is preliminary data.</text>
</comment>
<evidence type="ECO:0000256" key="4">
    <source>
        <dbReference type="SAM" id="Phobius"/>
    </source>
</evidence>